<feature type="domain" description="Lipin N-terminal" evidence="2">
    <location>
        <begin position="1"/>
        <end position="59"/>
    </location>
</feature>
<dbReference type="AlphaFoldDB" id="A0A1I8BAQ5"/>
<name>A0A1I8BAQ5_MELHA</name>
<evidence type="ECO:0000256" key="1">
    <source>
        <dbReference type="SAM" id="Coils"/>
    </source>
</evidence>
<dbReference type="Pfam" id="PF04571">
    <property type="entry name" value="Lipin_N"/>
    <property type="match status" value="1"/>
</dbReference>
<accession>A0A1I8BAQ5</accession>
<organism evidence="3 4">
    <name type="scientific">Meloidogyne hapla</name>
    <name type="common">Root-knot nematode worm</name>
    <dbReference type="NCBI Taxonomy" id="6305"/>
    <lineage>
        <taxon>Eukaryota</taxon>
        <taxon>Metazoa</taxon>
        <taxon>Ecdysozoa</taxon>
        <taxon>Nematoda</taxon>
        <taxon>Chromadorea</taxon>
        <taxon>Rhabditida</taxon>
        <taxon>Tylenchina</taxon>
        <taxon>Tylenchomorpha</taxon>
        <taxon>Tylenchoidea</taxon>
        <taxon>Meloidogynidae</taxon>
        <taxon>Meloidogyninae</taxon>
        <taxon>Meloidogyne</taxon>
    </lineage>
</organism>
<keyword evidence="3" id="KW-1185">Reference proteome</keyword>
<dbReference type="GO" id="GO:0005634">
    <property type="term" value="C:nucleus"/>
    <property type="evidence" value="ECO:0007669"/>
    <property type="project" value="TreeGrafter"/>
</dbReference>
<proteinExistence type="predicted"/>
<evidence type="ECO:0000313" key="3">
    <source>
        <dbReference type="Proteomes" id="UP000095281"/>
    </source>
</evidence>
<evidence type="ECO:0000259" key="2">
    <source>
        <dbReference type="Pfam" id="PF04571"/>
    </source>
</evidence>
<dbReference type="GO" id="GO:0003713">
    <property type="term" value="F:transcription coactivator activity"/>
    <property type="evidence" value="ECO:0007669"/>
    <property type="project" value="TreeGrafter"/>
</dbReference>
<sequence length="202" mass="24008">MNYVYYIFNNVKYLYNSMNSATLSGAIDVIVVEQPDGTMLSTPFHVRFGKYGVFNYDDKENLQNEFIKLKENYDNLCKELEDEKKKNKNQVDQQINYEKQHEAIVEELNNEIFKIRQEKDKLNEGNGHLNLKWKAENEKFNIELGKEELRVELEKKFNNEMKELENERGENARLNETIELEKSKSMQMYLDLSKNDQNISNV</sequence>
<dbReference type="PANTHER" id="PTHR12181:SF12">
    <property type="entry name" value="PHOSPHATIDATE PHOSPHATASE"/>
    <property type="match status" value="1"/>
</dbReference>
<dbReference type="Proteomes" id="UP000095281">
    <property type="component" value="Unplaced"/>
</dbReference>
<reference evidence="4" key="1">
    <citation type="submission" date="2016-11" db="UniProtKB">
        <authorList>
            <consortium name="WormBaseParasite"/>
        </authorList>
    </citation>
    <scope>IDENTIFICATION</scope>
</reference>
<dbReference type="WBParaSite" id="MhA1_Contig170.frz3.gene12">
    <property type="protein sequence ID" value="MhA1_Contig170.frz3.gene12"/>
    <property type="gene ID" value="MhA1_Contig170.frz3.gene12"/>
</dbReference>
<dbReference type="GO" id="GO:0045944">
    <property type="term" value="P:positive regulation of transcription by RNA polymerase II"/>
    <property type="evidence" value="ECO:0007669"/>
    <property type="project" value="TreeGrafter"/>
</dbReference>
<dbReference type="InterPro" id="IPR007651">
    <property type="entry name" value="Lipin_N"/>
</dbReference>
<dbReference type="GO" id="GO:0009062">
    <property type="term" value="P:fatty acid catabolic process"/>
    <property type="evidence" value="ECO:0007669"/>
    <property type="project" value="TreeGrafter"/>
</dbReference>
<dbReference type="GO" id="GO:0019432">
    <property type="term" value="P:triglyceride biosynthetic process"/>
    <property type="evidence" value="ECO:0007669"/>
    <property type="project" value="TreeGrafter"/>
</dbReference>
<keyword evidence="1" id="KW-0175">Coiled coil</keyword>
<protein>
    <submittedName>
        <fullName evidence="4">Lipin_N domain-containing protein</fullName>
    </submittedName>
</protein>
<evidence type="ECO:0000313" key="4">
    <source>
        <dbReference type="WBParaSite" id="MhA1_Contig170.frz3.gene12"/>
    </source>
</evidence>
<dbReference type="PANTHER" id="PTHR12181">
    <property type="entry name" value="LIPIN"/>
    <property type="match status" value="1"/>
</dbReference>
<feature type="coiled-coil region" evidence="1">
    <location>
        <begin position="150"/>
        <end position="184"/>
    </location>
</feature>
<feature type="coiled-coil region" evidence="1">
    <location>
        <begin position="59"/>
        <end position="125"/>
    </location>
</feature>
<dbReference type="GO" id="GO:0032869">
    <property type="term" value="P:cellular response to insulin stimulus"/>
    <property type="evidence" value="ECO:0007669"/>
    <property type="project" value="TreeGrafter"/>
</dbReference>
<dbReference type="GO" id="GO:0008195">
    <property type="term" value="F:phosphatidate phosphatase activity"/>
    <property type="evidence" value="ECO:0007669"/>
    <property type="project" value="TreeGrafter"/>
</dbReference>
<dbReference type="InterPro" id="IPR026058">
    <property type="entry name" value="LIPIN"/>
</dbReference>